<keyword evidence="1" id="KW-0812">Transmembrane</keyword>
<accession>A0AAE0MGC9</accession>
<dbReference type="Proteomes" id="UP001283341">
    <property type="component" value="Unassembled WGS sequence"/>
</dbReference>
<keyword evidence="1" id="KW-0472">Membrane</keyword>
<reference evidence="2" key="1">
    <citation type="journal article" date="2023" name="Mol. Phylogenet. Evol.">
        <title>Genome-scale phylogeny and comparative genomics of the fungal order Sordariales.</title>
        <authorList>
            <person name="Hensen N."/>
            <person name="Bonometti L."/>
            <person name="Westerberg I."/>
            <person name="Brannstrom I.O."/>
            <person name="Guillou S."/>
            <person name="Cros-Aarteil S."/>
            <person name="Calhoun S."/>
            <person name="Haridas S."/>
            <person name="Kuo A."/>
            <person name="Mondo S."/>
            <person name="Pangilinan J."/>
            <person name="Riley R."/>
            <person name="LaButti K."/>
            <person name="Andreopoulos B."/>
            <person name="Lipzen A."/>
            <person name="Chen C."/>
            <person name="Yan M."/>
            <person name="Daum C."/>
            <person name="Ng V."/>
            <person name="Clum A."/>
            <person name="Steindorff A."/>
            <person name="Ohm R.A."/>
            <person name="Martin F."/>
            <person name="Silar P."/>
            <person name="Natvig D.O."/>
            <person name="Lalanne C."/>
            <person name="Gautier V."/>
            <person name="Ament-Velasquez S.L."/>
            <person name="Kruys A."/>
            <person name="Hutchinson M.I."/>
            <person name="Powell A.J."/>
            <person name="Barry K."/>
            <person name="Miller A.N."/>
            <person name="Grigoriev I.V."/>
            <person name="Debuchy R."/>
            <person name="Gladieux P."/>
            <person name="Hiltunen Thoren M."/>
            <person name="Johannesson H."/>
        </authorList>
    </citation>
    <scope>NUCLEOTIDE SEQUENCE</scope>
    <source>
        <strain evidence="2">CBS 118394</strain>
    </source>
</reference>
<evidence type="ECO:0000313" key="3">
    <source>
        <dbReference type="Proteomes" id="UP001283341"/>
    </source>
</evidence>
<organism evidence="2 3">
    <name type="scientific">Apodospora peruviana</name>
    <dbReference type="NCBI Taxonomy" id="516989"/>
    <lineage>
        <taxon>Eukaryota</taxon>
        <taxon>Fungi</taxon>
        <taxon>Dikarya</taxon>
        <taxon>Ascomycota</taxon>
        <taxon>Pezizomycotina</taxon>
        <taxon>Sordariomycetes</taxon>
        <taxon>Sordariomycetidae</taxon>
        <taxon>Sordariales</taxon>
        <taxon>Lasiosphaeriaceae</taxon>
        <taxon>Apodospora</taxon>
    </lineage>
</organism>
<keyword evidence="1" id="KW-1133">Transmembrane helix</keyword>
<dbReference type="AlphaFoldDB" id="A0AAE0MGC9"/>
<gene>
    <name evidence="2" type="ORF">B0H66DRAFT_467853</name>
</gene>
<name>A0AAE0MGC9_9PEZI</name>
<protein>
    <submittedName>
        <fullName evidence="2">Uncharacterized protein</fullName>
    </submittedName>
</protein>
<feature type="transmembrane region" description="Helical" evidence="1">
    <location>
        <begin position="215"/>
        <end position="245"/>
    </location>
</feature>
<dbReference type="EMBL" id="JAUEDM010000001">
    <property type="protein sequence ID" value="KAK3331561.1"/>
    <property type="molecule type" value="Genomic_DNA"/>
</dbReference>
<evidence type="ECO:0000313" key="2">
    <source>
        <dbReference type="EMBL" id="KAK3331561.1"/>
    </source>
</evidence>
<proteinExistence type="predicted"/>
<evidence type="ECO:0000256" key="1">
    <source>
        <dbReference type="SAM" id="Phobius"/>
    </source>
</evidence>
<sequence length="253" mass="28624">MDGTLATTHAGGPSDAIRVSNVYFSNLVRVGKIRLEWVDSMTEHLALDERTRTLKLFKYPAYCALICLSEPDSVAFLNKLIGDTDYEDNSVSSSSSLGAISSQPPFDNFCREVLISMGVIFAQESRSRDEVKRFVAKWPQRLKEDALFGKLCARSWQDHILFQYLNSPPVRSNYSAQADFPFLGARLLRIQEYMDAQTPNDFGTLIFDRRDHLRYWTFMSIFIFGVLSVGFQVLQVALVTLQILLDAKGPQAT</sequence>
<keyword evidence="3" id="KW-1185">Reference proteome</keyword>
<comment type="caution">
    <text evidence="2">The sequence shown here is derived from an EMBL/GenBank/DDBJ whole genome shotgun (WGS) entry which is preliminary data.</text>
</comment>
<reference evidence="2" key="2">
    <citation type="submission" date="2023-06" db="EMBL/GenBank/DDBJ databases">
        <authorList>
            <consortium name="Lawrence Berkeley National Laboratory"/>
            <person name="Haridas S."/>
            <person name="Hensen N."/>
            <person name="Bonometti L."/>
            <person name="Westerberg I."/>
            <person name="Brannstrom I.O."/>
            <person name="Guillou S."/>
            <person name="Cros-Aarteil S."/>
            <person name="Calhoun S."/>
            <person name="Kuo A."/>
            <person name="Mondo S."/>
            <person name="Pangilinan J."/>
            <person name="Riley R."/>
            <person name="Labutti K."/>
            <person name="Andreopoulos B."/>
            <person name="Lipzen A."/>
            <person name="Chen C."/>
            <person name="Yanf M."/>
            <person name="Daum C."/>
            <person name="Ng V."/>
            <person name="Clum A."/>
            <person name="Steindorff A."/>
            <person name="Ohm R."/>
            <person name="Martin F."/>
            <person name="Silar P."/>
            <person name="Natvig D."/>
            <person name="Lalanne C."/>
            <person name="Gautier V."/>
            <person name="Ament-Velasquez S.L."/>
            <person name="Kruys A."/>
            <person name="Hutchinson M.I."/>
            <person name="Powell A.J."/>
            <person name="Barry K."/>
            <person name="Miller A.N."/>
            <person name="Grigoriev I.V."/>
            <person name="Debuchy R."/>
            <person name="Gladieux P."/>
            <person name="Thoren M.H."/>
            <person name="Johannesson H."/>
        </authorList>
    </citation>
    <scope>NUCLEOTIDE SEQUENCE</scope>
    <source>
        <strain evidence="2">CBS 118394</strain>
    </source>
</reference>